<feature type="coiled-coil region" evidence="1">
    <location>
        <begin position="118"/>
        <end position="152"/>
    </location>
</feature>
<dbReference type="InterPro" id="IPR026866">
    <property type="entry name" value="CR006_AAA"/>
</dbReference>
<evidence type="ECO:0000313" key="3">
    <source>
        <dbReference type="EMBL" id="MDX5040487.1"/>
    </source>
</evidence>
<organism evidence="3">
    <name type="scientific">Streptococcus anginosus</name>
    <dbReference type="NCBI Taxonomy" id="1328"/>
    <lineage>
        <taxon>Bacteria</taxon>
        <taxon>Bacillati</taxon>
        <taxon>Bacillota</taxon>
        <taxon>Bacilli</taxon>
        <taxon>Lactobacillales</taxon>
        <taxon>Streptococcaceae</taxon>
        <taxon>Streptococcus</taxon>
        <taxon>Streptococcus anginosus group</taxon>
    </lineage>
</organism>
<dbReference type="RefSeq" id="WP_021001155.1">
    <property type="nucleotide sequence ID" value="NZ_CP012805.1"/>
</dbReference>
<dbReference type="InterPro" id="IPR027417">
    <property type="entry name" value="P-loop_NTPase"/>
</dbReference>
<dbReference type="AlphaFoldDB" id="A0AAP6BQ19"/>
<proteinExistence type="predicted"/>
<gene>
    <name evidence="3" type="ORF">SFH28_06435</name>
</gene>
<feature type="domain" description="Protein CR006 P-loop" evidence="2">
    <location>
        <begin position="28"/>
        <end position="735"/>
    </location>
</feature>
<keyword evidence="1" id="KW-0175">Coiled coil</keyword>
<reference evidence="3" key="1">
    <citation type="submission" date="2023-11" db="EMBL/GenBank/DDBJ databases">
        <title>Streptococcus anginosus urogential strains.</title>
        <authorList>
            <person name="Appleberry H."/>
            <person name="Garcia-Israel J."/>
            <person name="Wolfe A."/>
            <person name="Putonti C."/>
        </authorList>
    </citation>
    <scope>NUCLEOTIDE SEQUENCE</scope>
    <source>
        <strain evidence="3">UMB1758</strain>
    </source>
</reference>
<accession>A0AAP6BQ19</accession>
<comment type="caution">
    <text evidence="3">The sequence shown here is derived from an EMBL/GenBank/DDBJ whole genome shotgun (WGS) entry which is preliminary data.</text>
</comment>
<protein>
    <submittedName>
        <fullName evidence="3">AAA family ATPase</fullName>
    </submittedName>
</protein>
<name>A0AAP6BQ19_STRAP</name>
<dbReference type="Gene3D" id="3.40.50.300">
    <property type="entry name" value="P-loop containing nucleotide triphosphate hydrolases"/>
    <property type="match status" value="1"/>
</dbReference>
<dbReference type="SUPFAM" id="SSF52540">
    <property type="entry name" value="P-loop containing nucleoside triphosphate hydrolases"/>
    <property type="match status" value="1"/>
</dbReference>
<dbReference type="EMBL" id="JAWWVP010000006">
    <property type="protein sequence ID" value="MDX5040487.1"/>
    <property type="molecule type" value="Genomic_DNA"/>
</dbReference>
<evidence type="ECO:0000256" key="1">
    <source>
        <dbReference type="SAM" id="Coils"/>
    </source>
</evidence>
<sequence>MFERIKGIKIKSGIFEDETKLELFEGNFEGTNQAQNDRASLLFGRNGSGKSTIARGINQLKNDWSGVDSVSFIDKNNDNIILSDIDKKSIFVFDENYVDQKVRIAQDGLDTIVIFGEQIDIDAQLESLRAQLSEAKIEFQKYDSEYKEYLDENNEKSPDFWQKEMINSLKGIGNWAERDREIKGNRAASPVNNNTVRNFVSIQPTFKKNKLEADFNKKKERYFSIRDSAVVIEQELVLPIINFDRDELSTLLSKKIEKPELNARDEYLLKLLSDSTKGEHHLREVKDFFADEYQTICPFCTQLVSEDVKTELTNGITKLLSRAVEEHQSALMGKKIDEINQDFSEYGQLDSDLIRSYQRSIDALNTKINEINLVIDEKIKNPYVVVELPDIDFSQELLKVKNDIKIINQAIVKHNSEISDIQKLKESLLQINKGLAFYEIQDDYKKFQEKTVEKETCYANYDTIKEQIIDYEQQISDLESQKLNIDIAVDEINKSLNYIFFSKNRLTIRSQNGKYYLLSRDKFVEPSRVSVGERNALALCYFFTEIIQQRELAEAYSQEYFIVIDDPISSFDMENKVGITSYLKYCLTRFFKGSSYTRVLLMTHDKQMMYDFDKFLQEIMDFCKLKEGGQKSKYKKLELVNGELQVFKTKTHDYTELLETVFAYATGSGAPSSESFVGNAMRKILEAYGTFNYKQDITKLTTDPMIVNKIDEKYRDYFENLMYRLVLHGESHFEDPVKVLNIDFFDTISDEEREKTARDLLVLLYLLDDLHVLKHLAGVRNAKDQLEQWKCEILE</sequence>
<dbReference type="Pfam" id="PF13166">
    <property type="entry name" value="AAA_13"/>
    <property type="match status" value="1"/>
</dbReference>
<evidence type="ECO:0000259" key="2">
    <source>
        <dbReference type="Pfam" id="PF13166"/>
    </source>
</evidence>